<protein>
    <submittedName>
        <fullName evidence="2">Uncharacterized protein</fullName>
    </submittedName>
</protein>
<reference evidence="3 5" key="2">
    <citation type="submission" date="2023-09" db="EMBL/GenBank/DDBJ databases">
        <title>Complete-Gapless Cercospora beticola genome.</title>
        <authorList>
            <person name="Wyatt N.A."/>
            <person name="Spanner R.E."/>
            <person name="Bolton M.D."/>
        </authorList>
    </citation>
    <scope>NUCLEOTIDE SEQUENCE [LARGE SCALE GENOMIC DNA]</scope>
    <source>
        <strain evidence="3">Cb09-40</strain>
    </source>
</reference>
<gene>
    <name evidence="2" type="ORF">CB0940_12139</name>
    <name evidence="3" type="ORF">RHO25_012298</name>
</gene>
<reference evidence="2 4" key="1">
    <citation type="submission" date="2015-10" db="EMBL/GenBank/DDBJ databases">
        <title>The cercosporin biosynthetic gene cluster was horizontally transferred to several fungal lineages and shown to be expanded in Cercospora beticola based on microsynteny with recipient genomes.</title>
        <authorList>
            <person name="De Jonge R."/>
            <person name="Ebert M.K."/>
            <person name="Suttle J.C."/>
            <person name="Jurick Ii W.M."/>
            <person name="Secor G.A."/>
            <person name="Thomma B.P."/>
            <person name="Van De Peer Y."/>
            <person name="Bolton M.D."/>
        </authorList>
    </citation>
    <scope>NUCLEOTIDE SEQUENCE [LARGE SCALE GENOMIC DNA]</scope>
    <source>
        <strain evidence="2 4">09-40</strain>
    </source>
</reference>
<evidence type="ECO:0000313" key="3">
    <source>
        <dbReference type="EMBL" id="WPB07637.1"/>
    </source>
</evidence>
<dbReference type="Proteomes" id="UP001302367">
    <property type="component" value="Chromosome 9"/>
</dbReference>
<evidence type="ECO:0000313" key="4">
    <source>
        <dbReference type="Proteomes" id="UP000230605"/>
    </source>
</evidence>
<keyword evidence="1" id="KW-0732">Signal</keyword>
<evidence type="ECO:0000313" key="5">
    <source>
        <dbReference type="Proteomes" id="UP001302367"/>
    </source>
</evidence>
<feature type="chain" id="PRO_5013613062" evidence="1">
    <location>
        <begin position="25"/>
        <end position="147"/>
    </location>
</feature>
<evidence type="ECO:0000313" key="2">
    <source>
        <dbReference type="EMBL" id="PIA80039.1"/>
    </source>
</evidence>
<evidence type="ECO:0000256" key="1">
    <source>
        <dbReference type="SAM" id="SignalP"/>
    </source>
</evidence>
<keyword evidence="5" id="KW-1185">Reference proteome</keyword>
<feature type="signal peptide" evidence="1">
    <location>
        <begin position="1"/>
        <end position="24"/>
    </location>
</feature>
<name>A0A2G5GIC8_CERBT</name>
<proteinExistence type="predicted"/>
<dbReference type="Proteomes" id="UP000230605">
    <property type="component" value="Unassembled WGS sequence"/>
</dbReference>
<sequence length="147" mass="15657">MQIPLSPATAVAIMLAAFAPGTQAAVKHDMAIIAYRGASLGDCEYSLLHENSLGGNQVTASKFRGRRAICTNDAANGCDASLIGWKATQCVERIDVYYNDGQAPDTAQVFVNSHGLCQYRAYSDNAGGQVNRFDACFCSDVGIHDNC</sequence>
<dbReference type="AlphaFoldDB" id="A0A2G5GIC8"/>
<dbReference type="EMBL" id="LKMD01000252">
    <property type="protein sequence ID" value="PIA80039.1"/>
    <property type="molecule type" value="Genomic_DNA"/>
</dbReference>
<organism evidence="2 4">
    <name type="scientific">Cercospora beticola</name>
    <name type="common">Sugarbeet leaf spot fungus</name>
    <dbReference type="NCBI Taxonomy" id="122368"/>
    <lineage>
        <taxon>Eukaryota</taxon>
        <taxon>Fungi</taxon>
        <taxon>Dikarya</taxon>
        <taxon>Ascomycota</taxon>
        <taxon>Pezizomycotina</taxon>
        <taxon>Dothideomycetes</taxon>
        <taxon>Dothideomycetidae</taxon>
        <taxon>Mycosphaerellales</taxon>
        <taxon>Mycosphaerellaceae</taxon>
        <taxon>Cercospora</taxon>
    </lineage>
</organism>
<accession>A0A2G5GIC8</accession>
<dbReference type="EMBL" id="CP134192">
    <property type="protein sequence ID" value="WPB07637.1"/>
    <property type="molecule type" value="Genomic_DNA"/>
</dbReference>